<sequence>MSGVELIVGAVLGAIPIALEAYDRSGRVFQVFSTSVKRYPSEVLLLETRLGAQKAIFRNNAVNLLTAITKDRVRVQEVLDKPSSDAAKAGLVMSSLLGLTKPHITKAIDELRDFNQDFGLITDHIIKALHSIADEPKDEGPVRKSARSLNVLQPYHRFRDASKALYSMLQMRWVCQSHKCHCFDVRILDSCTVATSARYVTCELAITHDGSNYGPKAPLRLEVQQSCVDGDDEEDDSIPVPAPAQKEPESSNMQQLTAVLEAGSDKFVVRHSKAQPKKGSKDPPTAIKTPNNSGAPQLPSLELATQSMAALQLDPDADASDICRAFHDATIAMSPSGRLLLDSWRSPDFGSAQWFCVPPTSATTTATAALGTCQSLSDLVAWIAQDPIFRALPRGALFGLAGAVAEGIMQFYSTPWLPADLGRSVRYFHSPTAGTGGGGGGGGGLDAGEELQGPYFMTRLETYRQVTAAAKGKGRAGGAGGTESVANASGARNKLLFSFGILLLEIGYGRPWAELRREVLAKLGGGGGEDGGPADWRAAEKLAHLLVRQMGPTYPRIVRKCLGCDFGLGETDLDNEDLQRRFLDDVVAGLRRLGEEMRLMSSG</sequence>
<dbReference type="PANTHER" id="PTHR35186">
    <property type="entry name" value="ANK_REP_REGION DOMAIN-CONTAINING PROTEIN"/>
    <property type="match status" value="1"/>
</dbReference>
<dbReference type="InParanoid" id="A0A507AVL7"/>
<dbReference type="AlphaFoldDB" id="A0A507AVL7"/>
<evidence type="ECO:0000313" key="3">
    <source>
        <dbReference type="Proteomes" id="UP000319257"/>
    </source>
</evidence>
<evidence type="ECO:0000313" key="2">
    <source>
        <dbReference type="EMBL" id="TPX08989.1"/>
    </source>
</evidence>
<keyword evidence="3" id="KW-1185">Reference proteome</keyword>
<reference evidence="2 3" key="1">
    <citation type="submission" date="2019-06" db="EMBL/GenBank/DDBJ databases">
        <title>Draft genome sequence of the filamentous fungus Phialemoniopsis curvata isolated from diesel fuel.</title>
        <authorList>
            <person name="Varaljay V.A."/>
            <person name="Lyon W.J."/>
            <person name="Crouch A.L."/>
            <person name="Drake C.E."/>
            <person name="Hollomon J.M."/>
            <person name="Nadeau L.J."/>
            <person name="Nunn H.S."/>
            <person name="Stevenson B.S."/>
            <person name="Bojanowski C.L."/>
            <person name="Crookes-Goodson W.J."/>
        </authorList>
    </citation>
    <scope>NUCLEOTIDE SEQUENCE [LARGE SCALE GENOMIC DNA]</scope>
    <source>
        <strain evidence="2 3">D216</strain>
    </source>
</reference>
<dbReference type="PANTHER" id="PTHR35186:SF4">
    <property type="entry name" value="PRION-INHIBITION AND PROPAGATION HELO DOMAIN-CONTAINING PROTEIN"/>
    <property type="match status" value="1"/>
</dbReference>
<dbReference type="EMBL" id="SKBQ01000070">
    <property type="protein sequence ID" value="TPX08989.1"/>
    <property type="molecule type" value="Genomic_DNA"/>
</dbReference>
<dbReference type="STRING" id="1093900.A0A507AVL7"/>
<feature type="region of interest" description="Disordered" evidence="1">
    <location>
        <begin position="271"/>
        <end position="298"/>
    </location>
</feature>
<organism evidence="2 3">
    <name type="scientific">Thyridium curvatum</name>
    <dbReference type="NCBI Taxonomy" id="1093900"/>
    <lineage>
        <taxon>Eukaryota</taxon>
        <taxon>Fungi</taxon>
        <taxon>Dikarya</taxon>
        <taxon>Ascomycota</taxon>
        <taxon>Pezizomycotina</taxon>
        <taxon>Sordariomycetes</taxon>
        <taxon>Sordariomycetidae</taxon>
        <taxon>Thyridiales</taxon>
        <taxon>Thyridiaceae</taxon>
        <taxon>Thyridium</taxon>
    </lineage>
</organism>
<accession>A0A507AVL7</accession>
<proteinExistence type="predicted"/>
<comment type="caution">
    <text evidence="2">The sequence shown here is derived from an EMBL/GenBank/DDBJ whole genome shotgun (WGS) entry which is preliminary data.</text>
</comment>
<protein>
    <submittedName>
        <fullName evidence="2">Uncharacterized protein</fullName>
    </submittedName>
</protein>
<evidence type="ECO:0000256" key="1">
    <source>
        <dbReference type="SAM" id="MobiDB-lite"/>
    </source>
</evidence>
<feature type="region of interest" description="Disordered" evidence="1">
    <location>
        <begin position="228"/>
        <end position="253"/>
    </location>
</feature>
<name>A0A507AVL7_9PEZI</name>
<dbReference type="OrthoDB" id="5331891at2759"/>
<dbReference type="RefSeq" id="XP_030990700.1">
    <property type="nucleotide sequence ID" value="XM_031144547.1"/>
</dbReference>
<gene>
    <name evidence="2" type="ORF">E0L32_009568</name>
</gene>
<dbReference type="GeneID" id="41977015"/>
<dbReference type="Proteomes" id="UP000319257">
    <property type="component" value="Unassembled WGS sequence"/>
</dbReference>